<dbReference type="PROSITE" id="PS51903">
    <property type="entry name" value="CLP_R"/>
    <property type="match status" value="1"/>
</dbReference>
<evidence type="ECO:0000259" key="8">
    <source>
        <dbReference type="PROSITE" id="PS50151"/>
    </source>
</evidence>
<dbReference type="PROSITE" id="PS00870">
    <property type="entry name" value="CLPAB_1"/>
    <property type="match status" value="1"/>
</dbReference>
<proteinExistence type="inferred from homology"/>
<keyword evidence="3 6" id="KW-0067">ATP-binding</keyword>
<dbReference type="Gene3D" id="3.40.50.300">
    <property type="entry name" value="P-loop containing nucleotide triphosphate hydrolases"/>
    <property type="match status" value="2"/>
</dbReference>
<dbReference type="CDD" id="cd00009">
    <property type="entry name" value="AAA"/>
    <property type="match status" value="1"/>
</dbReference>
<accession>A0ABY7M4H3</accession>
<dbReference type="Pfam" id="PF10431">
    <property type="entry name" value="ClpB_D2-small"/>
    <property type="match status" value="1"/>
</dbReference>
<organism evidence="10 11">
    <name type="scientific">Tepidiforma flava</name>
    <dbReference type="NCBI Taxonomy" id="3004094"/>
    <lineage>
        <taxon>Bacteria</taxon>
        <taxon>Bacillati</taxon>
        <taxon>Chloroflexota</taxon>
        <taxon>Tepidiformia</taxon>
        <taxon>Tepidiformales</taxon>
        <taxon>Tepidiformaceae</taxon>
        <taxon>Tepidiforma</taxon>
    </lineage>
</organism>
<evidence type="ECO:0000256" key="5">
    <source>
        <dbReference type="PROSITE-ProRule" id="PRU01251"/>
    </source>
</evidence>
<evidence type="ECO:0000313" key="11">
    <source>
        <dbReference type="Proteomes" id="UP001212803"/>
    </source>
</evidence>
<comment type="similarity">
    <text evidence="6">Belongs to the ClpA/ClpB family.</text>
</comment>
<gene>
    <name evidence="10" type="ORF">O0235_09000</name>
</gene>
<keyword evidence="11" id="KW-1185">Reference proteome</keyword>
<dbReference type="InterPro" id="IPR001943">
    <property type="entry name" value="UVR_dom"/>
</dbReference>
<dbReference type="InterPro" id="IPR019489">
    <property type="entry name" value="Clp_ATPase_C"/>
</dbReference>
<reference evidence="10 11" key="1">
    <citation type="journal article" date="2023" name="ISME J.">
        <title>Thermophilic Dehalococcoidia with unusual traits shed light on an unexpected past.</title>
        <authorList>
            <person name="Palmer M."/>
            <person name="Covington J.K."/>
            <person name="Zhou E.M."/>
            <person name="Thomas S.C."/>
            <person name="Habib N."/>
            <person name="Seymour C.O."/>
            <person name="Lai D."/>
            <person name="Johnston J."/>
            <person name="Hashimi A."/>
            <person name="Jiao J.Y."/>
            <person name="Muok A.R."/>
            <person name="Liu L."/>
            <person name="Xian W.D."/>
            <person name="Zhi X.Y."/>
            <person name="Li M.M."/>
            <person name="Silva L.P."/>
            <person name="Bowen B.P."/>
            <person name="Louie K."/>
            <person name="Briegel A."/>
            <person name="Pett-Ridge J."/>
            <person name="Weber P.K."/>
            <person name="Tocheva E.I."/>
            <person name="Woyke T."/>
            <person name="Northen T.R."/>
            <person name="Mayali X."/>
            <person name="Li W.J."/>
            <person name="Hedlund B.P."/>
        </authorList>
    </citation>
    <scope>NUCLEOTIDE SEQUENCE [LARGE SCALE GENOMIC DNA]</scope>
    <source>
        <strain evidence="10 11">YIM 72310</strain>
    </source>
</reference>
<dbReference type="SUPFAM" id="SSF52540">
    <property type="entry name" value="P-loop containing nucleoside triphosphate hydrolases"/>
    <property type="match status" value="2"/>
</dbReference>
<evidence type="ECO:0000256" key="3">
    <source>
        <dbReference type="ARBA" id="ARBA00022840"/>
    </source>
</evidence>
<name>A0ABY7M4H3_9CHLR</name>
<sequence>MMRQDRFTEQAQEVLAASQELVRQKRNSQWSVPHVLWALVNHKGGLAEQVLQKLNVDTRRLKDRVARAVDALPTLAYDVVQIYTTPEVVRMLEVANAEAERLKDEYVGVEHLLIAIADNEESGATRLLAEFGVTKEGIYRALQDIRGRQRVTSQTAESRYQSLEKYSTDLTELARQGKLDPVIGREAEIRRVMQILNRRTKNNPVIIGEAGVGKTAIVEGLAQRIVAGDVPENLQGKRLLALDMGALVAGSKFRGEFEERLKAVMDEVKQAEGQVILFIDELHTVMGAGGAEGAIDASNLMKPALARGELHVIGATTLDEYRERIEKDPALERRFAPVYVEEPSIDDTVAILKGLRPKYEAHHKVEITDDAIEAAARLSARYITERRLPDKAIDLIDEAASKHVIEAQSLPDELRDLQEELEELALETEAAVQREDYEAAARIKQRILQLQDEYQRRKAAWEAEHPEMDRRVTAEDIAKLVAEMTGIPVSKLEETEQEKLLHMEEFLHQRVIGQDRAIKAVSDAIRRARAGLKDPKRPIGSFIFLGPTGVGKTELAKALAEYLFDTEDAMVRIDMSEYQERHSVSRLIGAPPGYVGYEEGGALTEAVRRRPYRVILFDEIEKAHPDVFNTLLQVLDDGRLTDGQGRTVDFRNTVIIMTSNLGTSAQERATFGFTVRSDEMSEQEILQGSVEKALREFFRPEFLNRIDEIIVFEPLTQEQLTQIVDLLANEVRKRLSERRIDFELTPAAKAELVREGYDPVYGARPLRRTVQRRLENELARRILAGEFREGQKVVVDFADGEFRFTAVDAEPAGPAGRDSDGDVVEGEVIEAV</sequence>
<feature type="coiled-coil region" evidence="7">
    <location>
        <begin position="407"/>
        <end position="460"/>
    </location>
</feature>
<dbReference type="Pfam" id="PF00004">
    <property type="entry name" value="AAA"/>
    <property type="match status" value="1"/>
</dbReference>
<dbReference type="InterPro" id="IPR003959">
    <property type="entry name" value="ATPase_AAA_core"/>
</dbReference>
<dbReference type="Proteomes" id="UP001212803">
    <property type="component" value="Chromosome"/>
</dbReference>
<evidence type="ECO:0000256" key="7">
    <source>
        <dbReference type="SAM" id="Coils"/>
    </source>
</evidence>
<dbReference type="Gene3D" id="1.10.8.60">
    <property type="match status" value="2"/>
</dbReference>
<dbReference type="SUPFAM" id="SSF81923">
    <property type="entry name" value="Double Clp-N motif"/>
    <property type="match status" value="1"/>
</dbReference>
<evidence type="ECO:0000256" key="1">
    <source>
        <dbReference type="ARBA" id="ARBA00022737"/>
    </source>
</evidence>
<dbReference type="InterPro" id="IPR001270">
    <property type="entry name" value="ClpA/B"/>
</dbReference>
<dbReference type="InterPro" id="IPR003593">
    <property type="entry name" value="AAA+_ATPase"/>
</dbReference>
<dbReference type="InterPro" id="IPR027417">
    <property type="entry name" value="P-loop_NTPase"/>
</dbReference>
<dbReference type="SMART" id="SM00382">
    <property type="entry name" value="AAA"/>
    <property type="match status" value="2"/>
</dbReference>
<evidence type="ECO:0000256" key="6">
    <source>
        <dbReference type="RuleBase" id="RU004432"/>
    </source>
</evidence>
<protein>
    <submittedName>
        <fullName evidence="10">AAA family ATPase</fullName>
    </submittedName>
</protein>
<evidence type="ECO:0000313" key="10">
    <source>
        <dbReference type="EMBL" id="WBL34930.1"/>
    </source>
</evidence>
<dbReference type="SMART" id="SM01086">
    <property type="entry name" value="ClpB_D2-small"/>
    <property type="match status" value="1"/>
</dbReference>
<dbReference type="PANTHER" id="PTHR11638:SF18">
    <property type="entry name" value="HEAT SHOCK PROTEIN 104"/>
    <property type="match status" value="1"/>
</dbReference>
<dbReference type="InterPro" id="IPR050130">
    <property type="entry name" value="ClpA_ClpB"/>
</dbReference>
<evidence type="ECO:0000259" key="9">
    <source>
        <dbReference type="PROSITE" id="PS51903"/>
    </source>
</evidence>
<dbReference type="InterPro" id="IPR041546">
    <property type="entry name" value="ClpA/ClpB_AAA_lid"/>
</dbReference>
<dbReference type="InterPro" id="IPR018368">
    <property type="entry name" value="ClpA/B_CS1"/>
</dbReference>
<dbReference type="PRINTS" id="PR00300">
    <property type="entry name" value="CLPPROTEASEA"/>
</dbReference>
<dbReference type="PROSITE" id="PS00871">
    <property type="entry name" value="CLPAB_2"/>
    <property type="match status" value="1"/>
</dbReference>
<keyword evidence="2 6" id="KW-0547">Nucleotide-binding</keyword>
<feature type="domain" description="UVR" evidence="8">
    <location>
        <begin position="418"/>
        <end position="453"/>
    </location>
</feature>
<dbReference type="InterPro" id="IPR036628">
    <property type="entry name" value="Clp_N_dom_sf"/>
</dbReference>
<dbReference type="PROSITE" id="PS50151">
    <property type="entry name" value="UVR"/>
    <property type="match status" value="1"/>
</dbReference>
<feature type="domain" description="Clp R" evidence="9">
    <location>
        <begin position="4"/>
        <end position="148"/>
    </location>
</feature>
<dbReference type="InterPro" id="IPR028299">
    <property type="entry name" value="ClpA/B_CS2"/>
</dbReference>
<dbReference type="CDD" id="cd19499">
    <property type="entry name" value="RecA-like_ClpB_Hsp104-like"/>
    <property type="match status" value="1"/>
</dbReference>
<dbReference type="Gene3D" id="1.10.1780.10">
    <property type="entry name" value="Clp, N-terminal domain"/>
    <property type="match status" value="1"/>
</dbReference>
<evidence type="ECO:0000256" key="4">
    <source>
        <dbReference type="ARBA" id="ARBA00023186"/>
    </source>
</evidence>
<keyword evidence="4 6" id="KW-0143">Chaperone</keyword>
<dbReference type="Pfam" id="PF07724">
    <property type="entry name" value="AAA_2"/>
    <property type="match status" value="1"/>
</dbReference>
<keyword evidence="1 5" id="KW-0677">Repeat</keyword>
<dbReference type="Pfam" id="PF17871">
    <property type="entry name" value="AAA_lid_9"/>
    <property type="match status" value="1"/>
</dbReference>
<dbReference type="PANTHER" id="PTHR11638">
    <property type="entry name" value="ATP-DEPENDENT CLP PROTEASE"/>
    <property type="match status" value="1"/>
</dbReference>
<dbReference type="Pfam" id="PF02861">
    <property type="entry name" value="Clp_N"/>
    <property type="match status" value="1"/>
</dbReference>
<keyword evidence="7" id="KW-0175">Coiled coil</keyword>
<dbReference type="Gene3D" id="4.10.860.10">
    <property type="entry name" value="UVR domain"/>
    <property type="match status" value="1"/>
</dbReference>
<evidence type="ECO:0000256" key="2">
    <source>
        <dbReference type="ARBA" id="ARBA00022741"/>
    </source>
</evidence>
<dbReference type="EMBL" id="CP115149">
    <property type="protein sequence ID" value="WBL34930.1"/>
    <property type="molecule type" value="Genomic_DNA"/>
</dbReference>
<dbReference type="InterPro" id="IPR004176">
    <property type="entry name" value="Clp_R_N"/>
</dbReference>